<name>A0ACB9HJH9_9ASTR</name>
<dbReference type="EMBL" id="CM042029">
    <property type="protein sequence ID" value="KAI3795568.1"/>
    <property type="molecule type" value="Genomic_DNA"/>
</dbReference>
<organism evidence="1 2">
    <name type="scientific">Smallanthus sonchifolius</name>
    <dbReference type="NCBI Taxonomy" id="185202"/>
    <lineage>
        <taxon>Eukaryota</taxon>
        <taxon>Viridiplantae</taxon>
        <taxon>Streptophyta</taxon>
        <taxon>Embryophyta</taxon>
        <taxon>Tracheophyta</taxon>
        <taxon>Spermatophyta</taxon>
        <taxon>Magnoliopsida</taxon>
        <taxon>eudicotyledons</taxon>
        <taxon>Gunneridae</taxon>
        <taxon>Pentapetalae</taxon>
        <taxon>asterids</taxon>
        <taxon>campanulids</taxon>
        <taxon>Asterales</taxon>
        <taxon>Asteraceae</taxon>
        <taxon>Asteroideae</taxon>
        <taxon>Heliantheae alliance</taxon>
        <taxon>Millerieae</taxon>
        <taxon>Smallanthus</taxon>
    </lineage>
</organism>
<reference evidence="2" key="1">
    <citation type="journal article" date="2022" name="Mol. Ecol. Resour.">
        <title>The genomes of chicory, endive, great burdock and yacon provide insights into Asteraceae palaeo-polyploidization history and plant inulin production.</title>
        <authorList>
            <person name="Fan W."/>
            <person name="Wang S."/>
            <person name="Wang H."/>
            <person name="Wang A."/>
            <person name="Jiang F."/>
            <person name="Liu H."/>
            <person name="Zhao H."/>
            <person name="Xu D."/>
            <person name="Zhang Y."/>
        </authorList>
    </citation>
    <scope>NUCLEOTIDE SEQUENCE [LARGE SCALE GENOMIC DNA]</scope>
    <source>
        <strain evidence="2">cv. Yunnan</strain>
    </source>
</reference>
<protein>
    <submittedName>
        <fullName evidence="1">Uncharacterized protein</fullName>
    </submittedName>
</protein>
<proteinExistence type="predicted"/>
<evidence type="ECO:0000313" key="1">
    <source>
        <dbReference type="EMBL" id="KAI3795568.1"/>
    </source>
</evidence>
<dbReference type="Proteomes" id="UP001056120">
    <property type="component" value="Linkage Group LG12"/>
</dbReference>
<sequence length="95" mass="10722">MGSIKHFFFEETGAEIIFGLNALAGKTILANGSTYWTQTLIVKLMLLIQTGLELIRGSIIFDVFDNKGKYNYEAARARIAWLDGCFSEKTYEFSL</sequence>
<gene>
    <name evidence="1" type="ORF">L1987_38223</name>
</gene>
<keyword evidence="2" id="KW-1185">Reference proteome</keyword>
<evidence type="ECO:0000313" key="2">
    <source>
        <dbReference type="Proteomes" id="UP001056120"/>
    </source>
</evidence>
<reference evidence="1 2" key="2">
    <citation type="journal article" date="2022" name="Mol. Ecol. Resour.">
        <title>The genomes of chicory, endive, great burdock and yacon provide insights into Asteraceae paleo-polyploidization history and plant inulin production.</title>
        <authorList>
            <person name="Fan W."/>
            <person name="Wang S."/>
            <person name="Wang H."/>
            <person name="Wang A."/>
            <person name="Jiang F."/>
            <person name="Liu H."/>
            <person name="Zhao H."/>
            <person name="Xu D."/>
            <person name="Zhang Y."/>
        </authorList>
    </citation>
    <scope>NUCLEOTIDE SEQUENCE [LARGE SCALE GENOMIC DNA]</scope>
    <source>
        <strain evidence="2">cv. Yunnan</strain>
        <tissue evidence="1">Leaves</tissue>
    </source>
</reference>
<accession>A0ACB9HJH9</accession>
<comment type="caution">
    <text evidence="1">The sequence shown here is derived from an EMBL/GenBank/DDBJ whole genome shotgun (WGS) entry which is preliminary data.</text>
</comment>